<dbReference type="GO" id="GO:0016787">
    <property type="term" value="F:hydrolase activity"/>
    <property type="evidence" value="ECO:0007669"/>
    <property type="project" value="InterPro"/>
</dbReference>
<feature type="domain" description="3-keto-alpha-glucoside-1,2-lyase/3-keto-2-hydroxy-glucal hydratase" evidence="2">
    <location>
        <begin position="31"/>
        <end position="216"/>
    </location>
</feature>
<dbReference type="STRING" id="1178825.SAMN05216261_0241"/>
<dbReference type="PROSITE" id="PS51257">
    <property type="entry name" value="PROKAR_LIPOPROTEIN"/>
    <property type="match status" value="1"/>
</dbReference>
<feature type="chain" id="PRO_5009915646" description="3-keto-alpha-glucoside-1,2-lyase/3-keto-2-hydroxy-glucal hydratase domain-containing protein" evidence="1">
    <location>
        <begin position="22"/>
        <end position="462"/>
    </location>
</feature>
<dbReference type="eggNOG" id="COG2152">
    <property type="taxonomic scope" value="Bacteria"/>
</dbReference>
<keyword evidence="4" id="KW-1185">Reference proteome</keyword>
<dbReference type="Pfam" id="PF06439">
    <property type="entry name" value="3keto-disac_hyd"/>
    <property type="match status" value="2"/>
</dbReference>
<sequence length="462" mass="51718">MKIIKFNVLLLIVLAATGFSACKETKQEIPWVDLIKNNSLEGWNIKGGEATYKNENGVIIGTTASNTPNTFLSSNEMYGDFILEIEFKVDSTMNSGIQIRSNSYPYYQNGRVHGYQVEIDPSKRSWSGGIYDEGRRKWLNTLENNPEAQKAFKQNSWNHYRVEAIADTIKTWINGVPASHLIDDKTASGFIALQVHSIGNSKEKLGKQVMWKNAKILTENLSKYATNSPLEPIITKNSLTVNEQKSGWQMLWDGKTTNGWRGAKLDTFPNDGWVIENGELIVLPSGGAESAAGGDIVTTNEYSNFELQVDFKLTPGANSGIKYYVDTELNKGPGSSIGLEYQILDDALHPDAKLGSHEGSRTVCSLYDLIQADPSKPIKPIGEWNTAYIKSIDNHVEHWLNDVKVLEYERGSKEFLKLVSESKYAKWPNFGMLEKGQILLQDHGDKVSFRNIKIKVPKSKNE</sequence>
<dbReference type="OrthoDB" id="9806233at2"/>
<protein>
    <recommendedName>
        <fullName evidence="2">3-keto-alpha-glucoside-1,2-lyase/3-keto-2-hydroxy-glucal hydratase domain-containing protein</fullName>
    </recommendedName>
</protein>
<feature type="domain" description="3-keto-alpha-glucoside-1,2-lyase/3-keto-2-hydroxy-glucal hydratase" evidence="2">
    <location>
        <begin position="247"/>
        <end position="455"/>
    </location>
</feature>
<evidence type="ECO:0000259" key="2">
    <source>
        <dbReference type="Pfam" id="PF06439"/>
    </source>
</evidence>
<evidence type="ECO:0000313" key="3">
    <source>
        <dbReference type="EMBL" id="SHI31914.1"/>
    </source>
</evidence>
<reference evidence="3 4" key="1">
    <citation type="submission" date="2016-11" db="EMBL/GenBank/DDBJ databases">
        <authorList>
            <person name="Jaros S."/>
            <person name="Januszkiewicz K."/>
            <person name="Wedrychowicz H."/>
        </authorList>
    </citation>
    <scope>NUCLEOTIDE SEQUENCE [LARGE SCALE GENOMIC DNA]</scope>
    <source>
        <strain evidence="3 4">CGMCC 1.12213</strain>
    </source>
</reference>
<keyword evidence="1" id="KW-0732">Signal</keyword>
<accession>A0A1M6A5X8</accession>
<dbReference type="Proteomes" id="UP000184396">
    <property type="component" value="Unassembled WGS sequence"/>
</dbReference>
<gene>
    <name evidence="3" type="ORF">SAMN05216261_0241</name>
</gene>
<dbReference type="Gene3D" id="2.60.120.560">
    <property type="entry name" value="Exo-inulinase, domain 1"/>
    <property type="match status" value="2"/>
</dbReference>
<proteinExistence type="predicted"/>
<evidence type="ECO:0000256" key="1">
    <source>
        <dbReference type="SAM" id="SignalP"/>
    </source>
</evidence>
<name>A0A1M6A5X8_9FLAO</name>
<dbReference type="RefSeq" id="WP_019388503.1">
    <property type="nucleotide sequence ID" value="NZ_ALIH01000014.1"/>
</dbReference>
<dbReference type="EMBL" id="FQYK01000001">
    <property type="protein sequence ID" value="SHI31914.1"/>
    <property type="molecule type" value="Genomic_DNA"/>
</dbReference>
<dbReference type="eggNOG" id="COG1082">
    <property type="taxonomic scope" value="Bacteria"/>
</dbReference>
<organism evidence="3 4">
    <name type="scientific">Algibacter luteus</name>
    <dbReference type="NCBI Taxonomy" id="1178825"/>
    <lineage>
        <taxon>Bacteria</taxon>
        <taxon>Pseudomonadati</taxon>
        <taxon>Bacteroidota</taxon>
        <taxon>Flavobacteriia</taxon>
        <taxon>Flavobacteriales</taxon>
        <taxon>Flavobacteriaceae</taxon>
        <taxon>Algibacter</taxon>
    </lineage>
</organism>
<dbReference type="AlphaFoldDB" id="A0A1M6A5X8"/>
<feature type="signal peptide" evidence="1">
    <location>
        <begin position="1"/>
        <end position="21"/>
    </location>
</feature>
<evidence type="ECO:0000313" key="4">
    <source>
        <dbReference type="Proteomes" id="UP000184396"/>
    </source>
</evidence>
<dbReference type="InterPro" id="IPR010496">
    <property type="entry name" value="AL/BT2_dom"/>
</dbReference>